<feature type="domain" description="TTF-type" evidence="1">
    <location>
        <begin position="75"/>
        <end position="168"/>
    </location>
</feature>
<sequence length="245" mass="28793">MEKYLKRPSTLEMGSSSKKHCVEINLADLPADPGLRTRIWDYHPNVREQVRREYALKGPCQPREHNFRLLPCGDKLRRFNRAWFDRYSTWLEYSIKKEAVYCLCCYLFKPDNGKQGGGDSFVGEGFTNWKNQASLLEKHDKSTAHQQASRKCLDLMNQNQHIETTINKQTDKARIEYRTRLVATATVERVFSAMNIVKTDLRNRMGDEWLNDSLLAYVEKDIFDTIDKETIMQRFQNMKSRRGKL</sequence>
<dbReference type="InterPro" id="IPR006580">
    <property type="entry name" value="Znf_TTF"/>
</dbReference>
<dbReference type="PANTHER" id="PTHR45749:SF37">
    <property type="entry name" value="OS05G0311600 PROTEIN"/>
    <property type="match status" value="1"/>
</dbReference>
<dbReference type="OrthoDB" id="1245066at2759"/>
<gene>
    <name evidence="2" type="ORF">EZV62_004309</name>
</gene>
<protein>
    <recommendedName>
        <fullName evidence="1">TTF-type domain-containing protein</fullName>
    </recommendedName>
</protein>
<organism evidence="2 3">
    <name type="scientific">Acer yangbiense</name>
    <dbReference type="NCBI Taxonomy" id="1000413"/>
    <lineage>
        <taxon>Eukaryota</taxon>
        <taxon>Viridiplantae</taxon>
        <taxon>Streptophyta</taxon>
        <taxon>Embryophyta</taxon>
        <taxon>Tracheophyta</taxon>
        <taxon>Spermatophyta</taxon>
        <taxon>Magnoliopsida</taxon>
        <taxon>eudicotyledons</taxon>
        <taxon>Gunneridae</taxon>
        <taxon>Pentapetalae</taxon>
        <taxon>rosids</taxon>
        <taxon>malvids</taxon>
        <taxon>Sapindales</taxon>
        <taxon>Sapindaceae</taxon>
        <taxon>Hippocastanoideae</taxon>
        <taxon>Acereae</taxon>
        <taxon>Acer</taxon>
    </lineage>
</organism>
<evidence type="ECO:0000259" key="1">
    <source>
        <dbReference type="SMART" id="SM00597"/>
    </source>
</evidence>
<reference evidence="3" key="1">
    <citation type="journal article" date="2019" name="Gigascience">
        <title>De novo genome assembly of the endangered Acer yangbiense, a plant species with extremely small populations endemic to Yunnan Province, China.</title>
        <authorList>
            <person name="Yang J."/>
            <person name="Wariss H.M."/>
            <person name="Tao L."/>
            <person name="Zhang R."/>
            <person name="Yun Q."/>
            <person name="Hollingsworth P."/>
            <person name="Dao Z."/>
            <person name="Luo G."/>
            <person name="Guo H."/>
            <person name="Ma Y."/>
            <person name="Sun W."/>
        </authorList>
    </citation>
    <scope>NUCLEOTIDE SEQUENCE [LARGE SCALE GENOMIC DNA]</scope>
    <source>
        <strain evidence="3">cv. Malutang</strain>
    </source>
</reference>
<evidence type="ECO:0000313" key="2">
    <source>
        <dbReference type="EMBL" id="TXG69374.1"/>
    </source>
</evidence>
<dbReference type="PANTHER" id="PTHR45749">
    <property type="match status" value="1"/>
</dbReference>
<dbReference type="AlphaFoldDB" id="A0A5C7IKG7"/>
<dbReference type="Proteomes" id="UP000323000">
    <property type="component" value="Chromosome 2"/>
</dbReference>
<proteinExistence type="predicted"/>
<accession>A0A5C7IKG7</accession>
<keyword evidence="3" id="KW-1185">Reference proteome</keyword>
<evidence type="ECO:0000313" key="3">
    <source>
        <dbReference type="Proteomes" id="UP000323000"/>
    </source>
</evidence>
<name>A0A5C7IKG7_9ROSI</name>
<dbReference type="SMART" id="SM00597">
    <property type="entry name" value="ZnF_TTF"/>
    <property type="match status" value="1"/>
</dbReference>
<comment type="caution">
    <text evidence="2">The sequence shown here is derived from an EMBL/GenBank/DDBJ whole genome shotgun (WGS) entry which is preliminary data.</text>
</comment>
<dbReference type="EMBL" id="VAHF01000002">
    <property type="protein sequence ID" value="TXG69374.1"/>
    <property type="molecule type" value="Genomic_DNA"/>
</dbReference>
<dbReference type="InterPro" id="IPR025398">
    <property type="entry name" value="DUF4371"/>
</dbReference>
<dbReference type="Pfam" id="PF14291">
    <property type="entry name" value="DUF4371"/>
    <property type="match status" value="1"/>
</dbReference>